<feature type="compositionally biased region" description="Basic and acidic residues" evidence="1">
    <location>
        <begin position="433"/>
        <end position="445"/>
    </location>
</feature>
<dbReference type="InterPro" id="IPR013087">
    <property type="entry name" value="Znf_C2H2_type"/>
</dbReference>
<evidence type="ECO:0000313" key="3">
    <source>
        <dbReference type="Proteomes" id="UP000887581"/>
    </source>
</evidence>
<feature type="region of interest" description="Disordered" evidence="1">
    <location>
        <begin position="411"/>
        <end position="450"/>
    </location>
</feature>
<protein>
    <submittedName>
        <fullName evidence="4">C2H2-type domain-containing protein</fullName>
    </submittedName>
</protein>
<evidence type="ECO:0000259" key="2">
    <source>
        <dbReference type="PROSITE" id="PS00028"/>
    </source>
</evidence>
<evidence type="ECO:0000256" key="1">
    <source>
        <dbReference type="SAM" id="MobiDB-lite"/>
    </source>
</evidence>
<dbReference type="PROSITE" id="PS00028">
    <property type="entry name" value="ZINC_FINGER_C2H2_1"/>
    <property type="match status" value="1"/>
</dbReference>
<name>A0A915PH64_9BILA</name>
<keyword evidence="3" id="KW-1185">Reference proteome</keyword>
<dbReference type="AlphaFoldDB" id="A0A915PH64"/>
<dbReference type="WBParaSite" id="sdigi.contig1.g156.t1">
    <property type="protein sequence ID" value="sdigi.contig1.g156.t1"/>
    <property type="gene ID" value="sdigi.contig1.g156"/>
</dbReference>
<reference evidence="4" key="1">
    <citation type="submission" date="2022-11" db="UniProtKB">
        <authorList>
            <consortium name="WormBaseParasite"/>
        </authorList>
    </citation>
    <scope>IDENTIFICATION</scope>
</reference>
<feature type="compositionally biased region" description="Low complexity" evidence="1">
    <location>
        <begin position="412"/>
        <end position="432"/>
    </location>
</feature>
<evidence type="ECO:0000313" key="4">
    <source>
        <dbReference type="WBParaSite" id="sdigi.contig1.g156.t1"/>
    </source>
</evidence>
<dbReference type="Proteomes" id="UP000887581">
    <property type="component" value="Unplaced"/>
</dbReference>
<accession>A0A915PH64</accession>
<organism evidence="3 4">
    <name type="scientific">Setaria digitata</name>
    <dbReference type="NCBI Taxonomy" id="48799"/>
    <lineage>
        <taxon>Eukaryota</taxon>
        <taxon>Metazoa</taxon>
        <taxon>Ecdysozoa</taxon>
        <taxon>Nematoda</taxon>
        <taxon>Chromadorea</taxon>
        <taxon>Rhabditida</taxon>
        <taxon>Spirurina</taxon>
        <taxon>Spiruromorpha</taxon>
        <taxon>Filarioidea</taxon>
        <taxon>Setariidae</taxon>
        <taxon>Setaria</taxon>
    </lineage>
</organism>
<sequence length="493" mass="56127">MADIAEGNGQHEELRYLRCLLCSTKKPFSGFLSHIRQKHFNYDRYKCTKCAFKCDTEENSIFHSIKKRHDVKEHLAIKIFEDCCRQQIAIQNGMEIQEDVNSGQTKRRRNWNSDSDVHKACVLEKDKKVKTNVAWSSVFVNHEINMQKISKNRNDSTLIPDSTQCLYNEEKQEFGTQITRNILNTADDDSESCKLSKCDDQEPDASELFSVPFANIRSIDSEKLLNIHTILPNEEISESSKNIFGRKKRAVMNNSPLQNTGPGLNTTCQKCGKEVAANYIARKTHALQFHFTQNDDPEIAELLPATIKACFPHSLSWSDYQCTQCGKALGTDRSRRSHVLKEHFYWSAICPISGCTVVINALSDLEGHFKLEHNISKLKIPKSLKQKLRKMQNDRKSDLYRQPSTDIKRKSFTYSSSDTESSSEEGTTSTGTKGKEHAINEKDRTLSTGCSKNMNNLDANVFCRDFYNQETSSDMDGQQLCCTICHSQVLPNV</sequence>
<dbReference type="SMART" id="SM00355">
    <property type="entry name" value="ZnF_C2H2"/>
    <property type="match status" value="5"/>
</dbReference>
<feature type="domain" description="C2H2-type" evidence="2">
    <location>
        <begin position="322"/>
        <end position="343"/>
    </location>
</feature>
<proteinExistence type="predicted"/>